<gene>
    <name evidence="1" type="ORF">FD16_GL002142</name>
</gene>
<organism evidence="1 2">
    <name type="scientific">Paucilactobacillus suebicus DSM 5007 = KCTC 3549</name>
    <dbReference type="NCBI Taxonomy" id="1423807"/>
    <lineage>
        <taxon>Bacteria</taxon>
        <taxon>Bacillati</taxon>
        <taxon>Bacillota</taxon>
        <taxon>Bacilli</taxon>
        <taxon>Lactobacillales</taxon>
        <taxon>Lactobacillaceae</taxon>
        <taxon>Paucilactobacillus</taxon>
    </lineage>
</organism>
<dbReference type="PATRIC" id="fig|1423807.3.peg.2199"/>
<evidence type="ECO:0008006" key="3">
    <source>
        <dbReference type="Google" id="ProtNLM"/>
    </source>
</evidence>
<evidence type="ECO:0000313" key="2">
    <source>
        <dbReference type="Proteomes" id="UP000051820"/>
    </source>
</evidence>
<dbReference type="Proteomes" id="UP000051820">
    <property type="component" value="Unassembled WGS sequence"/>
</dbReference>
<keyword evidence="2" id="KW-1185">Reference proteome</keyword>
<accession>A0A0R1W9V5</accession>
<dbReference type="EMBL" id="AZGF01000006">
    <property type="protein sequence ID" value="KRM12628.1"/>
    <property type="molecule type" value="Genomic_DNA"/>
</dbReference>
<dbReference type="STRING" id="1423807.FD16_GL002142"/>
<dbReference type="eggNOG" id="COG1309">
    <property type="taxonomic scope" value="Bacteria"/>
</dbReference>
<name>A0A0R1W9V5_9LACO</name>
<evidence type="ECO:0000313" key="1">
    <source>
        <dbReference type="EMBL" id="KRM12628.1"/>
    </source>
</evidence>
<dbReference type="AlphaFoldDB" id="A0A0R1W9V5"/>
<protein>
    <recommendedName>
        <fullName evidence="3">TetR family transcriptional regulator</fullName>
    </recommendedName>
</protein>
<proteinExistence type="predicted"/>
<sequence>MLHQFSSDGINQAMVFAFIHGLIQLTNAGHTEVEKGLSDPQNLITNFVKKMAE</sequence>
<comment type="caution">
    <text evidence="1">The sequence shown here is derived from an EMBL/GenBank/DDBJ whole genome shotgun (WGS) entry which is preliminary data.</text>
</comment>
<reference evidence="1 2" key="1">
    <citation type="journal article" date="2015" name="Genome Announc.">
        <title>Expanding the biotechnology potential of lactobacilli through comparative genomics of 213 strains and associated genera.</title>
        <authorList>
            <person name="Sun Z."/>
            <person name="Harris H.M."/>
            <person name="McCann A."/>
            <person name="Guo C."/>
            <person name="Argimon S."/>
            <person name="Zhang W."/>
            <person name="Yang X."/>
            <person name="Jeffery I.B."/>
            <person name="Cooney J.C."/>
            <person name="Kagawa T.F."/>
            <person name="Liu W."/>
            <person name="Song Y."/>
            <person name="Salvetti E."/>
            <person name="Wrobel A."/>
            <person name="Rasinkangas P."/>
            <person name="Parkhill J."/>
            <person name="Rea M.C."/>
            <person name="O'Sullivan O."/>
            <person name="Ritari J."/>
            <person name="Douillard F.P."/>
            <person name="Paul Ross R."/>
            <person name="Yang R."/>
            <person name="Briner A.E."/>
            <person name="Felis G.E."/>
            <person name="de Vos W.M."/>
            <person name="Barrangou R."/>
            <person name="Klaenhammer T.R."/>
            <person name="Caufield P.W."/>
            <person name="Cui Y."/>
            <person name="Zhang H."/>
            <person name="O'Toole P.W."/>
        </authorList>
    </citation>
    <scope>NUCLEOTIDE SEQUENCE [LARGE SCALE GENOMIC DNA]</scope>
    <source>
        <strain evidence="1 2">DSM 5007</strain>
    </source>
</reference>